<reference evidence="2 3" key="1">
    <citation type="submission" date="2018-01" db="EMBL/GenBank/DDBJ databases">
        <title>Whole genome sequencing of Histamine producing bacteria.</title>
        <authorList>
            <person name="Butler K."/>
        </authorList>
    </citation>
    <scope>NUCLEOTIDE SEQUENCE [LARGE SCALE GENOMIC DNA]</scope>
    <source>
        <strain evidence="2 3">JCM 12947</strain>
    </source>
</reference>
<name>A0A2T3J848_9GAMM</name>
<keyword evidence="3" id="KW-1185">Reference proteome</keyword>
<sequence length="107" mass="12042">MRIFKGIILASMLFSVSSVVAQELPIICTISNSNEKLTYTADDLIFATRNNLIFQHDNGVLVSHIDVKAETFIQISQLKDQDYPNRPLVQFGHCSDVRASLSTWLLD</sequence>
<dbReference type="Proteomes" id="UP000240987">
    <property type="component" value="Unassembled WGS sequence"/>
</dbReference>
<evidence type="ECO:0000256" key="1">
    <source>
        <dbReference type="SAM" id="SignalP"/>
    </source>
</evidence>
<evidence type="ECO:0000313" key="3">
    <source>
        <dbReference type="Proteomes" id="UP000240987"/>
    </source>
</evidence>
<comment type="caution">
    <text evidence="2">The sequence shown here is derived from an EMBL/GenBank/DDBJ whole genome shotgun (WGS) entry which is preliminary data.</text>
</comment>
<organism evidence="2 3">
    <name type="scientific">Photobacterium frigidiphilum</name>
    <dbReference type="NCBI Taxonomy" id="264736"/>
    <lineage>
        <taxon>Bacteria</taxon>
        <taxon>Pseudomonadati</taxon>
        <taxon>Pseudomonadota</taxon>
        <taxon>Gammaproteobacteria</taxon>
        <taxon>Vibrionales</taxon>
        <taxon>Vibrionaceae</taxon>
        <taxon>Photobacterium</taxon>
    </lineage>
</organism>
<proteinExistence type="predicted"/>
<dbReference type="OrthoDB" id="9877480at2"/>
<protein>
    <submittedName>
        <fullName evidence="2">Uncharacterized protein</fullName>
    </submittedName>
</protein>
<dbReference type="EMBL" id="PYMJ01000040">
    <property type="protein sequence ID" value="PSU44902.1"/>
    <property type="molecule type" value="Genomic_DNA"/>
</dbReference>
<dbReference type="AlphaFoldDB" id="A0A2T3J848"/>
<feature type="signal peptide" evidence="1">
    <location>
        <begin position="1"/>
        <end position="21"/>
    </location>
</feature>
<feature type="chain" id="PRO_5015684436" evidence="1">
    <location>
        <begin position="22"/>
        <end position="107"/>
    </location>
</feature>
<keyword evidence="1" id="KW-0732">Signal</keyword>
<accession>A0A2T3J848</accession>
<evidence type="ECO:0000313" key="2">
    <source>
        <dbReference type="EMBL" id="PSU44902.1"/>
    </source>
</evidence>
<dbReference type="RefSeq" id="WP_107245239.1">
    <property type="nucleotide sequence ID" value="NZ_PYMJ01000040.1"/>
</dbReference>
<gene>
    <name evidence="2" type="ORF">C9J12_25325</name>
</gene>